<dbReference type="Gene3D" id="3.40.50.2300">
    <property type="match status" value="1"/>
</dbReference>
<feature type="domain" description="Response regulatory" evidence="10">
    <location>
        <begin position="5"/>
        <end position="121"/>
    </location>
</feature>
<dbReference type="InterPro" id="IPR005467">
    <property type="entry name" value="His_kinase_dom"/>
</dbReference>
<proteinExistence type="predicted"/>
<reference evidence="11 12" key="1">
    <citation type="submission" date="2018-11" db="EMBL/GenBank/DDBJ databases">
        <title>Parancylomarina longa gen. nov., sp. nov., isolated from sediments of southern Okinawa.</title>
        <authorList>
            <person name="Fu T."/>
        </authorList>
    </citation>
    <scope>NUCLEOTIDE SEQUENCE [LARGE SCALE GENOMIC DNA]</scope>
    <source>
        <strain evidence="11 12">T3-2 S1-C</strain>
    </source>
</reference>
<keyword evidence="7" id="KW-0804">Transcription</keyword>
<dbReference type="GO" id="GO:0003677">
    <property type="term" value="F:DNA binding"/>
    <property type="evidence" value="ECO:0007669"/>
    <property type="project" value="UniProtKB-KW"/>
</dbReference>
<accession>A0A434AZR7</accession>
<dbReference type="PROSITE" id="PS50110">
    <property type="entry name" value="RESPONSE_REGULATORY"/>
    <property type="match status" value="1"/>
</dbReference>
<feature type="modified residue" description="4-aspartylphosphate" evidence="8">
    <location>
        <position position="54"/>
    </location>
</feature>
<keyword evidence="12" id="KW-1185">Reference proteome</keyword>
<evidence type="ECO:0000256" key="7">
    <source>
        <dbReference type="ARBA" id="ARBA00023163"/>
    </source>
</evidence>
<dbReference type="InterPro" id="IPR003661">
    <property type="entry name" value="HisK_dim/P_dom"/>
</dbReference>
<dbReference type="EC" id="2.7.13.3" evidence="2"/>
<evidence type="ECO:0000259" key="10">
    <source>
        <dbReference type="PROSITE" id="PS50110"/>
    </source>
</evidence>
<dbReference type="OrthoDB" id="9781208at2"/>
<dbReference type="Gene3D" id="1.10.287.130">
    <property type="match status" value="1"/>
</dbReference>
<evidence type="ECO:0000256" key="1">
    <source>
        <dbReference type="ARBA" id="ARBA00000085"/>
    </source>
</evidence>
<evidence type="ECO:0000259" key="9">
    <source>
        <dbReference type="PROSITE" id="PS50109"/>
    </source>
</evidence>
<evidence type="ECO:0000256" key="4">
    <source>
        <dbReference type="ARBA" id="ARBA00023012"/>
    </source>
</evidence>
<dbReference type="InterPro" id="IPR036097">
    <property type="entry name" value="HisK_dim/P_sf"/>
</dbReference>
<dbReference type="InterPro" id="IPR036890">
    <property type="entry name" value="HATPase_C_sf"/>
</dbReference>
<dbReference type="InterPro" id="IPR011006">
    <property type="entry name" value="CheY-like_superfamily"/>
</dbReference>
<comment type="catalytic activity">
    <reaction evidence="1">
        <text>ATP + protein L-histidine = ADP + protein N-phospho-L-histidine.</text>
        <dbReference type="EC" id="2.7.13.3"/>
    </reaction>
</comment>
<evidence type="ECO:0000256" key="8">
    <source>
        <dbReference type="PROSITE-ProRule" id="PRU00169"/>
    </source>
</evidence>
<dbReference type="Pfam" id="PF02518">
    <property type="entry name" value="HATPase_c"/>
    <property type="match status" value="1"/>
</dbReference>
<dbReference type="PANTHER" id="PTHR43547">
    <property type="entry name" value="TWO-COMPONENT HISTIDINE KINASE"/>
    <property type="match status" value="1"/>
</dbReference>
<keyword evidence="6" id="KW-0238">DNA-binding</keyword>
<dbReference type="SMART" id="SM00448">
    <property type="entry name" value="REC"/>
    <property type="match status" value="1"/>
</dbReference>
<dbReference type="RefSeq" id="WP_127342260.1">
    <property type="nucleotide sequence ID" value="NZ_RJJX01000001.1"/>
</dbReference>
<keyword evidence="3 8" id="KW-0597">Phosphoprotein</keyword>
<feature type="domain" description="Histidine kinase" evidence="9">
    <location>
        <begin position="175"/>
        <end position="389"/>
    </location>
</feature>
<dbReference type="PROSITE" id="PS50109">
    <property type="entry name" value="HIS_KIN"/>
    <property type="match status" value="1"/>
</dbReference>
<dbReference type="SUPFAM" id="SSF52172">
    <property type="entry name" value="CheY-like"/>
    <property type="match status" value="1"/>
</dbReference>
<dbReference type="Gene3D" id="3.30.565.10">
    <property type="entry name" value="Histidine kinase-like ATPase, C-terminal domain"/>
    <property type="match status" value="1"/>
</dbReference>
<comment type="caution">
    <text evidence="11">The sequence shown here is derived from an EMBL/GenBank/DDBJ whole genome shotgun (WGS) entry which is preliminary data.</text>
</comment>
<dbReference type="Proteomes" id="UP000282985">
    <property type="component" value="Unassembled WGS sequence"/>
</dbReference>
<dbReference type="AlphaFoldDB" id="A0A434AZR7"/>
<keyword evidence="4" id="KW-0902">Two-component regulatory system</keyword>
<dbReference type="GO" id="GO:0000155">
    <property type="term" value="F:phosphorelay sensor kinase activity"/>
    <property type="evidence" value="ECO:0007669"/>
    <property type="project" value="InterPro"/>
</dbReference>
<dbReference type="InterPro" id="IPR003594">
    <property type="entry name" value="HATPase_dom"/>
</dbReference>
<evidence type="ECO:0000256" key="5">
    <source>
        <dbReference type="ARBA" id="ARBA00023015"/>
    </source>
</evidence>
<dbReference type="PANTHER" id="PTHR43547:SF2">
    <property type="entry name" value="HYBRID SIGNAL TRANSDUCTION HISTIDINE KINASE C"/>
    <property type="match status" value="1"/>
</dbReference>
<dbReference type="FunFam" id="3.40.50.2300:FF:000001">
    <property type="entry name" value="DNA-binding response regulator PhoB"/>
    <property type="match status" value="1"/>
</dbReference>
<dbReference type="EMBL" id="RJJX01000001">
    <property type="protein sequence ID" value="RUT80122.1"/>
    <property type="molecule type" value="Genomic_DNA"/>
</dbReference>
<keyword evidence="5" id="KW-0805">Transcription regulation</keyword>
<dbReference type="InterPro" id="IPR001789">
    <property type="entry name" value="Sig_transdc_resp-reg_receiver"/>
</dbReference>
<dbReference type="CDD" id="cd19920">
    <property type="entry name" value="REC_PA4781-like"/>
    <property type="match status" value="1"/>
</dbReference>
<keyword evidence="11" id="KW-0808">Transferase</keyword>
<evidence type="ECO:0000256" key="2">
    <source>
        <dbReference type="ARBA" id="ARBA00012438"/>
    </source>
</evidence>
<protein>
    <recommendedName>
        <fullName evidence="2">histidine kinase</fullName>
        <ecNumber evidence="2">2.7.13.3</ecNumber>
    </recommendedName>
</protein>
<evidence type="ECO:0000256" key="3">
    <source>
        <dbReference type="ARBA" id="ARBA00022553"/>
    </source>
</evidence>
<sequence>MKKHQILIVDDIPDNIKVLQSILSHESFEITYALNGKDAISLCISNSFDLILLDIMMPEMDGYEVCQFLKSKNKTKDIPIIFLTAKVDEEAIIKGFEVGAQDYVTKPFNSQELIARVNTHLDLKHKNEALKFMNMDLEGKVAVRTLELEEMNQDLTRANKHLSSLEEAKNDFLSLMSTELREPLNGIVGFVEMLEYAIKNKTNLRYVRFIRQACEKLIGVSDMALLLSALRFDRYEMKVLGIPVHEIAKNSADKLKSLSNQRKVKVKMNIPRNYIVRADEKLLEISLEKLIENAITNAPPKSEVTIGAELKGPKVNIFVQDRGVHFAPTEVDYTFRFFELKKEDHNHNFKRFTPGLVVVKLVMDLHKTDVEVENLEEGGVRVSFLLPEY</sequence>
<evidence type="ECO:0000313" key="11">
    <source>
        <dbReference type="EMBL" id="RUT80122.1"/>
    </source>
</evidence>
<dbReference type="Pfam" id="PF00072">
    <property type="entry name" value="Response_reg"/>
    <property type="match status" value="1"/>
</dbReference>
<gene>
    <name evidence="11" type="ORF">DLK05_01825</name>
</gene>
<name>A0A434AZR7_9BACT</name>
<evidence type="ECO:0000313" key="12">
    <source>
        <dbReference type="Proteomes" id="UP000282985"/>
    </source>
</evidence>
<evidence type="ECO:0000256" key="6">
    <source>
        <dbReference type="ARBA" id="ARBA00023125"/>
    </source>
</evidence>
<keyword evidence="11" id="KW-0418">Kinase</keyword>
<organism evidence="11 12">
    <name type="scientific">Ancylomarina longa</name>
    <dbReference type="NCBI Taxonomy" id="2487017"/>
    <lineage>
        <taxon>Bacteria</taxon>
        <taxon>Pseudomonadati</taxon>
        <taxon>Bacteroidota</taxon>
        <taxon>Bacteroidia</taxon>
        <taxon>Marinilabiliales</taxon>
        <taxon>Marinifilaceae</taxon>
        <taxon>Ancylomarina</taxon>
    </lineage>
</organism>
<dbReference type="CDD" id="cd00082">
    <property type="entry name" value="HisKA"/>
    <property type="match status" value="1"/>
</dbReference>
<dbReference type="SUPFAM" id="SSF55874">
    <property type="entry name" value="ATPase domain of HSP90 chaperone/DNA topoisomerase II/histidine kinase"/>
    <property type="match status" value="1"/>
</dbReference>
<dbReference type="SUPFAM" id="SSF47384">
    <property type="entry name" value="Homodimeric domain of signal transducing histidine kinase"/>
    <property type="match status" value="1"/>
</dbReference>